<dbReference type="NCBIfam" id="TIGR01662">
    <property type="entry name" value="HAD-SF-IIIA"/>
    <property type="match status" value="1"/>
</dbReference>
<dbReference type="Pfam" id="PF13419">
    <property type="entry name" value="HAD_2"/>
    <property type="match status" value="1"/>
</dbReference>
<dbReference type="GO" id="GO:0006281">
    <property type="term" value="P:DNA repair"/>
    <property type="evidence" value="ECO:0007669"/>
    <property type="project" value="TreeGrafter"/>
</dbReference>
<dbReference type="SFLD" id="SFLDG01135">
    <property type="entry name" value="C1.5.6:_HAD__Beta-PGM__Phospha"/>
    <property type="match status" value="1"/>
</dbReference>
<dbReference type="InterPro" id="IPR023214">
    <property type="entry name" value="HAD_sf"/>
</dbReference>
<dbReference type="FunFam" id="3.40.50.1000:FF:000022">
    <property type="entry name" value="Phosphoglycolate phosphatase"/>
    <property type="match status" value="1"/>
</dbReference>
<dbReference type="InterPro" id="IPR041492">
    <property type="entry name" value="HAD_2"/>
</dbReference>
<dbReference type="AlphaFoldDB" id="A0A3S0KJ46"/>
<comment type="caution">
    <text evidence="1">The sequence shown here is derived from an EMBL/GenBank/DDBJ whole genome shotgun (WGS) entry which is preliminary data.</text>
</comment>
<evidence type="ECO:0000313" key="1">
    <source>
        <dbReference type="EMBL" id="RTR32054.1"/>
    </source>
</evidence>
<gene>
    <name evidence="1" type="ORF">EKG39_11510</name>
</gene>
<dbReference type="InterPro" id="IPR036412">
    <property type="entry name" value="HAD-like_sf"/>
</dbReference>
<name>A0A3S0KJ46_9GAMM</name>
<keyword evidence="2" id="KW-1185">Reference proteome</keyword>
<reference evidence="1 2" key="1">
    <citation type="submission" date="2018-12" db="EMBL/GenBank/DDBJ databases">
        <authorList>
            <person name="Yu L."/>
        </authorList>
    </citation>
    <scope>NUCLEOTIDE SEQUENCE [LARGE SCALE GENOMIC DNA]</scope>
    <source>
        <strain evidence="1 2">HAW-EB5</strain>
    </source>
</reference>
<dbReference type="SFLD" id="SFLDS00003">
    <property type="entry name" value="Haloacid_Dehalogenase"/>
    <property type="match status" value="1"/>
</dbReference>
<keyword evidence="1" id="KW-0378">Hydrolase</keyword>
<organism evidence="1 2">
    <name type="scientific">Shewanella atlantica</name>
    <dbReference type="NCBI Taxonomy" id="271099"/>
    <lineage>
        <taxon>Bacteria</taxon>
        <taxon>Pseudomonadati</taxon>
        <taxon>Pseudomonadota</taxon>
        <taxon>Gammaproteobacteria</taxon>
        <taxon>Alteromonadales</taxon>
        <taxon>Shewanellaceae</taxon>
        <taxon>Shewanella</taxon>
    </lineage>
</organism>
<dbReference type="InterPro" id="IPR006549">
    <property type="entry name" value="HAD-SF_hydro_IIIA"/>
</dbReference>
<dbReference type="SFLD" id="SFLDG01129">
    <property type="entry name" value="C1.5:_HAD__Beta-PGM__Phosphata"/>
    <property type="match status" value="1"/>
</dbReference>
<sequence length="216" mass="23617">MKQYELVIFDWDGTLMDSIGKIVNCMQQTALTLNVSMPSEQAVRDIIGLSMNEALNVLHPDGSNDFHGEMIEVYRQQYLKLNTTPSPLFDGVESLLTQLNQIGYQIAVATGKARAGLNRVLGETGLDSHFIASRCADEAQSKPNPEMILQLLRQLNVAPEKAVMIGDSIHDLNMANNAGVDAIGVDYGAHGIEQLQQANPKVIISSPLELLQHLGH</sequence>
<dbReference type="EMBL" id="RXNV01000004">
    <property type="protein sequence ID" value="RTR32054.1"/>
    <property type="molecule type" value="Genomic_DNA"/>
</dbReference>
<dbReference type="NCBIfam" id="TIGR01549">
    <property type="entry name" value="HAD-SF-IA-v1"/>
    <property type="match status" value="1"/>
</dbReference>
<evidence type="ECO:0000313" key="2">
    <source>
        <dbReference type="Proteomes" id="UP000282060"/>
    </source>
</evidence>
<dbReference type="Gene3D" id="1.10.150.240">
    <property type="entry name" value="Putative phosphatase, domain 2"/>
    <property type="match status" value="1"/>
</dbReference>
<dbReference type="PANTHER" id="PTHR43434:SF24">
    <property type="entry name" value="HYDROLASE-RELATED"/>
    <property type="match status" value="1"/>
</dbReference>
<dbReference type="OrthoDB" id="9782449at2"/>
<dbReference type="RefSeq" id="WP_126505901.1">
    <property type="nucleotide sequence ID" value="NZ_RXNV01000004.1"/>
</dbReference>
<dbReference type="InterPro" id="IPR006439">
    <property type="entry name" value="HAD-SF_hydro_IA"/>
</dbReference>
<protein>
    <submittedName>
        <fullName evidence="1">HAD-IIIA family hydrolase</fullName>
    </submittedName>
</protein>
<accession>A0A3S0KJ46</accession>
<dbReference type="GO" id="GO:0008967">
    <property type="term" value="F:phosphoglycolate phosphatase activity"/>
    <property type="evidence" value="ECO:0007669"/>
    <property type="project" value="TreeGrafter"/>
</dbReference>
<proteinExistence type="predicted"/>
<dbReference type="Proteomes" id="UP000282060">
    <property type="component" value="Unassembled WGS sequence"/>
</dbReference>
<dbReference type="SUPFAM" id="SSF56784">
    <property type="entry name" value="HAD-like"/>
    <property type="match status" value="1"/>
</dbReference>
<dbReference type="PANTHER" id="PTHR43434">
    <property type="entry name" value="PHOSPHOGLYCOLATE PHOSPHATASE"/>
    <property type="match status" value="1"/>
</dbReference>
<dbReference type="GO" id="GO:0005829">
    <property type="term" value="C:cytosol"/>
    <property type="evidence" value="ECO:0007669"/>
    <property type="project" value="TreeGrafter"/>
</dbReference>
<dbReference type="NCBIfam" id="TIGR01509">
    <property type="entry name" value="HAD-SF-IA-v3"/>
    <property type="match status" value="1"/>
</dbReference>
<dbReference type="InterPro" id="IPR050155">
    <property type="entry name" value="HAD-like_hydrolase_sf"/>
</dbReference>
<dbReference type="InterPro" id="IPR023198">
    <property type="entry name" value="PGP-like_dom2"/>
</dbReference>
<dbReference type="Gene3D" id="3.40.50.1000">
    <property type="entry name" value="HAD superfamily/HAD-like"/>
    <property type="match status" value="1"/>
</dbReference>